<keyword evidence="2" id="KW-0813">Transport</keyword>
<keyword evidence="3" id="KW-0547">Nucleotide-binding</keyword>
<gene>
    <name evidence="6" type="ORF">FEA48_08460</name>
</gene>
<dbReference type="Proteomes" id="UP000307510">
    <property type="component" value="Unassembled WGS sequence"/>
</dbReference>
<dbReference type="InterPro" id="IPR003439">
    <property type="entry name" value="ABC_transporter-like_ATP-bd"/>
</dbReference>
<dbReference type="Pfam" id="PF00005">
    <property type="entry name" value="ABC_tran"/>
    <property type="match status" value="1"/>
</dbReference>
<evidence type="ECO:0000256" key="2">
    <source>
        <dbReference type="ARBA" id="ARBA00022448"/>
    </source>
</evidence>
<dbReference type="SMART" id="SM00382">
    <property type="entry name" value="AAA"/>
    <property type="match status" value="1"/>
</dbReference>
<dbReference type="GO" id="GO:0016020">
    <property type="term" value="C:membrane"/>
    <property type="evidence" value="ECO:0007669"/>
    <property type="project" value="InterPro"/>
</dbReference>
<dbReference type="GO" id="GO:0140359">
    <property type="term" value="F:ABC-type transporter activity"/>
    <property type="evidence" value="ECO:0007669"/>
    <property type="project" value="InterPro"/>
</dbReference>
<evidence type="ECO:0000256" key="1">
    <source>
        <dbReference type="ARBA" id="ARBA00005417"/>
    </source>
</evidence>
<dbReference type="AlphaFoldDB" id="A0A5R9ACS9"/>
<evidence type="ECO:0000256" key="4">
    <source>
        <dbReference type="ARBA" id="ARBA00022840"/>
    </source>
</evidence>
<dbReference type="Gene3D" id="2.70.50.60">
    <property type="entry name" value="abc- transporter (atp binding component) like domain"/>
    <property type="match status" value="1"/>
</dbReference>
<dbReference type="InterPro" id="IPR015860">
    <property type="entry name" value="ABC_transpr_TagH-like"/>
</dbReference>
<organism evidence="6 7">
    <name type="scientific">Pseudomonas nitroreducens</name>
    <dbReference type="NCBI Taxonomy" id="46680"/>
    <lineage>
        <taxon>Bacteria</taxon>
        <taxon>Pseudomonadati</taxon>
        <taxon>Pseudomonadota</taxon>
        <taxon>Gammaproteobacteria</taxon>
        <taxon>Pseudomonadales</taxon>
        <taxon>Pseudomonadaceae</taxon>
        <taxon>Pseudomonas</taxon>
    </lineage>
</organism>
<dbReference type="InterPro" id="IPR050683">
    <property type="entry name" value="Bact_Polysacc_Export_ATP-bd"/>
</dbReference>
<reference evidence="6 7" key="1">
    <citation type="submission" date="2019-05" db="EMBL/GenBank/DDBJ databases">
        <authorList>
            <person name="Moore K."/>
            <person name="O'Neill P."/>
            <person name="Farbos A."/>
            <person name="Studholme D.J."/>
        </authorList>
    </citation>
    <scope>NUCLEOTIDE SEQUENCE [LARGE SCALE GENOMIC DNA]</scope>
    <source>
        <strain evidence="6 7">DSM 9128</strain>
    </source>
</reference>
<dbReference type="InterPro" id="IPR003593">
    <property type="entry name" value="AAA+_ATPase"/>
</dbReference>
<feature type="domain" description="ABC transporter" evidence="5">
    <location>
        <begin position="4"/>
        <end position="245"/>
    </location>
</feature>
<evidence type="ECO:0000313" key="6">
    <source>
        <dbReference type="EMBL" id="TLP76418.1"/>
    </source>
</evidence>
<evidence type="ECO:0000259" key="5">
    <source>
        <dbReference type="PROSITE" id="PS50893"/>
    </source>
</evidence>
<sequence length="420" mass="46715">MGHIRIQQLGKAYRQYPKRWSRLVEWIAPGGKPRHHKHWVLQNISLEIEPGEAVGIVGSNGAGKSTLLKIITGTTQPTSGTCEVGGTVSALLELGMGFHPEFTGRQNVYMAAQLLGLQRGEIDALFPAIEAFAEIGDAIDQPVRTYSSGMQMRLAFSVATARRPDVLIIDEALSVGDSYFQHKSFERIRSFRRAGTTLLIVSHDRFSIQSICDRAVLLEFGQVAMQGDPEMVMDYYHARMGEGLNHLVRQEMLANGKARTISGTGEAEIESVRLLDAAGKDIDLVEVGHDVVLEVGVRVCQDVDRLVLGFMLKDRLGQAMYGINSHRLKQVQKGLKTGDRLVYRYAFPMRLGAGNYSVSLSLSRLDSHLDGNYEWRDCAMIFHVVNSTRENFIGYSWLDARASIEHFPSDSLVHRSGEHS</sequence>
<dbReference type="InterPro" id="IPR029439">
    <property type="entry name" value="Wzt_C"/>
</dbReference>
<dbReference type="GO" id="GO:0016887">
    <property type="term" value="F:ATP hydrolysis activity"/>
    <property type="evidence" value="ECO:0007669"/>
    <property type="project" value="InterPro"/>
</dbReference>
<protein>
    <submittedName>
        <fullName evidence="6">ABC transporter ATP-binding protein</fullName>
    </submittedName>
</protein>
<dbReference type="PROSITE" id="PS00211">
    <property type="entry name" value="ABC_TRANSPORTER_1"/>
    <property type="match status" value="1"/>
</dbReference>
<proteinExistence type="inferred from homology"/>
<comment type="caution">
    <text evidence="6">The sequence shown here is derived from an EMBL/GenBank/DDBJ whole genome shotgun (WGS) entry which is preliminary data.</text>
</comment>
<reference evidence="7" key="2">
    <citation type="submission" date="2019-06" db="EMBL/GenBank/DDBJ databases">
        <title>AzeR, a transcriptional regulator that responds to azelaic acid in Pseudomonas nitroreducens.</title>
        <authorList>
            <person name="Bez C."/>
            <person name="Javvadi S.G."/>
            <person name="Bertani I."/>
            <person name="Devescovi G."/>
            <person name="Studholme D.J."/>
            <person name="Geller A."/>
            <person name="Levy A."/>
            <person name="Venturi V."/>
        </authorList>
    </citation>
    <scope>NUCLEOTIDE SEQUENCE [LARGE SCALE GENOMIC DNA]</scope>
    <source>
        <strain evidence="7">DSM 9128</strain>
    </source>
</reference>
<dbReference type="Pfam" id="PF14524">
    <property type="entry name" value="Wzt_C"/>
    <property type="match status" value="1"/>
</dbReference>
<evidence type="ECO:0000256" key="3">
    <source>
        <dbReference type="ARBA" id="ARBA00022741"/>
    </source>
</evidence>
<dbReference type="GO" id="GO:0005524">
    <property type="term" value="F:ATP binding"/>
    <property type="evidence" value="ECO:0007669"/>
    <property type="project" value="UniProtKB-KW"/>
</dbReference>
<dbReference type="EMBL" id="VASG01000002">
    <property type="protein sequence ID" value="TLP76418.1"/>
    <property type="molecule type" value="Genomic_DNA"/>
</dbReference>
<name>A0A5R9ACS9_PSENT</name>
<dbReference type="CDD" id="cd03220">
    <property type="entry name" value="ABC_KpsT_Wzt"/>
    <property type="match status" value="1"/>
</dbReference>
<dbReference type="PANTHER" id="PTHR46743">
    <property type="entry name" value="TEICHOIC ACIDS EXPORT ATP-BINDING PROTEIN TAGH"/>
    <property type="match status" value="1"/>
</dbReference>
<comment type="similarity">
    <text evidence="1">Belongs to the ABC transporter superfamily.</text>
</comment>
<dbReference type="InterPro" id="IPR027417">
    <property type="entry name" value="P-loop_NTPase"/>
</dbReference>
<dbReference type="PANTHER" id="PTHR46743:SF2">
    <property type="entry name" value="TEICHOIC ACIDS EXPORT ATP-BINDING PROTEIN TAGH"/>
    <property type="match status" value="1"/>
</dbReference>
<dbReference type="SUPFAM" id="SSF52540">
    <property type="entry name" value="P-loop containing nucleoside triphosphate hydrolases"/>
    <property type="match status" value="1"/>
</dbReference>
<dbReference type="InterPro" id="IPR017871">
    <property type="entry name" value="ABC_transporter-like_CS"/>
</dbReference>
<accession>A0A5R9ACS9</accession>
<keyword evidence="4 6" id="KW-0067">ATP-binding</keyword>
<evidence type="ECO:0000313" key="7">
    <source>
        <dbReference type="Proteomes" id="UP000307510"/>
    </source>
</evidence>
<dbReference type="CDD" id="cd10147">
    <property type="entry name" value="Wzt_C-like"/>
    <property type="match status" value="1"/>
</dbReference>
<dbReference type="RefSeq" id="WP_138213372.1">
    <property type="nucleotide sequence ID" value="NZ_VASG01000002.1"/>
</dbReference>
<dbReference type="PROSITE" id="PS50893">
    <property type="entry name" value="ABC_TRANSPORTER_2"/>
    <property type="match status" value="1"/>
</dbReference>
<dbReference type="Gene3D" id="3.40.50.300">
    <property type="entry name" value="P-loop containing nucleotide triphosphate hydrolases"/>
    <property type="match status" value="1"/>
</dbReference>